<keyword evidence="1" id="KW-0732">Signal</keyword>
<dbReference type="EMBL" id="KL363189">
    <property type="protein sequence ID" value="KFD57239.1"/>
    <property type="molecule type" value="Genomic_DNA"/>
</dbReference>
<feature type="signal peptide" evidence="1">
    <location>
        <begin position="1"/>
        <end position="20"/>
    </location>
</feature>
<dbReference type="Proteomes" id="UP000030758">
    <property type="component" value="Unassembled WGS sequence"/>
</dbReference>
<organism evidence="3">
    <name type="scientific">Trichuris suis</name>
    <name type="common">pig whipworm</name>
    <dbReference type="NCBI Taxonomy" id="68888"/>
    <lineage>
        <taxon>Eukaryota</taxon>
        <taxon>Metazoa</taxon>
        <taxon>Ecdysozoa</taxon>
        <taxon>Nematoda</taxon>
        <taxon>Enoplea</taxon>
        <taxon>Dorylaimia</taxon>
        <taxon>Trichinellida</taxon>
        <taxon>Trichuridae</taxon>
        <taxon>Trichuris</taxon>
    </lineage>
</organism>
<reference evidence="3 4" key="1">
    <citation type="journal article" date="2014" name="Nat. Genet.">
        <title>Genome and transcriptome of the porcine whipworm Trichuris suis.</title>
        <authorList>
            <person name="Jex A.R."/>
            <person name="Nejsum P."/>
            <person name="Schwarz E.M."/>
            <person name="Hu L."/>
            <person name="Young N.D."/>
            <person name="Hall R.S."/>
            <person name="Korhonen P.K."/>
            <person name="Liao S."/>
            <person name="Thamsborg S."/>
            <person name="Xia J."/>
            <person name="Xu P."/>
            <person name="Wang S."/>
            <person name="Scheerlinck J.P."/>
            <person name="Hofmann A."/>
            <person name="Sternberg P.W."/>
            <person name="Wang J."/>
            <person name="Gasser R.B."/>
        </authorList>
    </citation>
    <scope>NUCLEOTIDE SEQUENCE [LARGE SCALE GENOMIC DNA]</scope>
    <source>
        <strain evidence="3">DCEP-RM93F</strain>
        <strain evidence="2">DCEP-RM93M</strain>
    </source>
</reference>
<sequence>MVTVIAIAVLLSALINSLQAAAVVAAAPSQKTLVRLPLNEDSSFIHYVSNPLPAVAVEDAAYVDDRALLTTSDAAGALHSCYNIFTTQLSAPLVAKAIVKYRSEGYVPIIGHPYYSDYRYHYYRLPSWTYLTELNKAAAAKKSA</sequence>
<gene>
    <name evidence="2" type="ORF">M513_01750</name>
    <name evidence="3" type="ORF">M514_01750</name>
</gene>
<keyword evidence="4" id="KW-1185">Reference proteome</keyword>
<protein>
    <submittedName>
        <fullName evidence="3">Uncharacterized protein</fullName>
    </submittedName>
</protein>
<feature type="chain" id="PRO_5007379644" evidence="1">
    <location>
        <begin position="21"/>
        <end position="144"/>
    </location>
</feature>
<dbReference type="AlphaFoldDB" id="A0A085NT33"/>
<dbReference type="EMBL" id="KL367476">
    <property type="protein sequence ID" value="KFD72629.1"/>
    <property type="molecule type" value="Genomic_DNA"/>
</dbReference>
<accession>A0A085NT33</accession>
<evidence type="ECO:0000313" key="2">
    <source>
        <dbReference type="EMBL" id="KFD57239.1"/>
    </source>
</evidence>
<dbReference type="Proteomes" id="UP000030764">
    <property type="component" value="Unassembled WGS sequence"/>
</dbReference>
<evidence type="ECO:0000313" key="4">
    <source>
        <dbReference type="Proteomes" id="UP000030764"/>
    </source>
</evidence>
<proteinExistence type="predicted"/>
<name>A0A085NT33_9BILA</name>
<evidence type="ECO:0000313" key="3">
    <source>
        <dbReference type="EMBL" id="KFD72629.1"/>
    </source>
</evidence>
<evidence type="ECO:0000256" key="1">
    <source>
        <dbReference type="SAM" id="SignalP"/>
    </source>
</evidence>